<gene>
    <name evidence="7" type="ORF">SAMN05443668_111211</name>
</gene>
<evidence type="ECO:0000256" key="2">
    <source>
        <dbReference type="ARBA" id="ARBA00023015"/>
    </source>
</evidence>
<dbReference type="InterPro" id="IPR036271">
    <property type="entry name" value="Tet_transcr_reg_TetR-rel_C_sf"/>
</dbReference>
<evidence type="ECO:0000259" key="6">
    <source>
        <dbReference type="PROSITE" id="PS50977"/>
    </source>
</evidence>
<dbReference type="InterPro" id="IPR001647">
    <property type="entry name" value="HTH_TetR"/>
</dbReference>
<dbReference type="Gene3D" id="1.10.357.10">
    <property type="entry name" value="Tetracycline Repressor, domain 2"/>
    <property type="match status" value="1"/>
</dbReference>
<evidence type="ECO:0000313" key="7">
    <source>
        <dbReference type="EMBL" id="SHN45241.1"/>
    </source>
</evidence>
<dbReference type="Pfam" id="PF00440">
    <property type="entry name" value="TetR_N"/>
    <property type="match status" value="1"/>
</dbReference>
<keyword evidence="2" id="KW-0805">Transcription regulation</keyword>
<evidence type="ECO:0000256" key="3">
    <source>
        <dbReference type="ARBA" id="ARBA00023125"/>
    </source>
</evidence>
<name>A0A1M7RGF0_9ACTN</name>
<evidence type="ECO:0000256" key="4">
    <source>
        <dbReference type="ARBA" id="ARBA00023163"/>
    </source>
</evidence>
<evidence type="ECO:0000256" key="1">
    <source>
        <dbReference type="ARBA" id="ARBA00022491"/>
    </source>
</evidence>
<dbReference type="GO" id="GO:0003700">
    <property type="term" value="F:DNA-binding transcription factor activity"/>
    <property type="evidence" value="ECO:0007669"/>
    <property type="project" value="TreeGrafter"/>
</dbReference>
<dbReference type="SUPFAM" id="SSF46689">
    <property type="entry name" value="Homeodomain-like"/>
    <property type="match status" value="1"/>
</dbReference>
<dbReference type="PANTHER" id="PTHR30055:SF226">
    <property type="entry name" value="HTH-TYPE TRANSCRIPTIONAL REGULATOR PKSA"/>
    <property type="match status" value="1"/>
</dbReference>
<keyword evidence="1" id="KW-0678">Repressor</keyword>
<evidence type="ECO:0000256" key="5">
    <source>
        <dbReference type="PROSITE-ProRule" id="PRU00335"/>
    </source>
</evidence>
<protein>
    <submittedName>
        <fullName evidence="7">Transcriptional regulator, TetR family</fullName>
    </submittedName>
</protein>
<dbReference type="STRING" id="134849.SAMN05443668_111211"/>
<keyword evidence="3 5" id="KW-0238">DNA-binding</keyword>
<dbReference type="Pfam" id="PF13977">
    <property type="entry name" value="TetR_C_6"/>
    <property type="match status" value="1"/>
</dbReference>
<dbReference type="Proteomes" id="UP000184440">
    <property type="component" value="Unassembled WGS sequence"/>
</dbReference>
<dbReference type="AlphaFoldDB" id="A0A1M7RGF0"/>
<dbReference type="EMBL" id="FRCS01000011">
    <property type="protein sequence ID" value="SHN45241.1"/>
    <property type="molecule type" value="Genomic_DNA"/>
</dbReference>
<dbReference type="SUPFAM" id="SSF48498">
    <property type="entry name" value="Tetracyclin repressor-like, C-terminal domain"/>
    <property type="match status" value="1"/>
</dbReference>
<accession>A0A1M7RGF0</accession>
<dbReference type="GO" id="GO:0000976">
    <property type="term" value="F:transcription cis-regulatory region binding"/>
    <property type="evidence" value="ECO:0007669"/>
    <property type="project" value="TreeGrafter"/>
</dbReference>
<dbReference type="PANTHER" id="PTHR30055">
    <property type="entry name" value="HTH-TYPE TRANSCRIPTIONAL REGULATOR RUTR"/>
    <property type="match status" value="1"/>
</dbReference>
<organism evidence="7 8">
    <name type="scientific">Cryptosporangium aurantiacum</name>
    <dbReference type="NCBI Taxonomy" id="134849"/>
    <lineage>
        <taxon>Bacteria</taxon>
        <taxon>Bacillati</taxon>
        <taxon>Actinomycetota</taxon>
        <taxon>Actinomycetes</taxon>
        <taxon>Cryptosporangiales</taxon>
        <taxon>Cryptosporangiaceae</taxon>
        <taxon>Cryptosporangium</taxon>
    </lineage>
</organism>
<dbReference type="InterPro" id="IPR039538">
    <property type="entry name" value="BetI_C"/>
</dbReference>
<dbReference type="PRINTS" id="PR00455">
    <property type="entry name" value="HTHTETR"/>
</dbReference>
<proteinExistence type="predicted"/>
<keyword evidence="4" id="KW-0804">Transcription</keyword>
<sequence>MTYIGAVVSAGRPRGPYAGAAERRAAIVDAAFTVFAAHGYAGGSLQKVADLVGMSQTSLLHYFPKKSDLLLAVLRKRDEMGEVVLPPGGAFIDAVLRQVRANETIQGVIELYTVLAGEAVTRGNPGREYMSRRLAGIRDEYTRKFRDLADAGRLRPGMTPEVAAASLVALWDGLQLQWLLDPDAVDIASHLQSFFDVIVLPAESPAPST</sequence>
<evidence type="ECO:0000313" key="8">
    <source>
        <dbReference type="Proteomes" id="UP000184440"/>
    </source>
</evidence>
<dbReference type="InterPro" id="IPR050109">
    <property type="entry name" value="HTH-type_TetR-like_transc_reg"/>
</dbReference>
<dbReference type="InterPro" id="IPR009057">
    <property type="entry name" value="Homeodomain-like_sf"/>
</dbReference>
<dbReference type="PROSITE" id="PS50977">
    <property type="entry name" value="HTH_TETR_2"/>
    <property type="match status" value="1"/>
</dbReference>
<reference evidence="7 8" key="1">
    <citation type="submission" date="2016-11" db="EMBL/GenBank/DDBJ databases">
        <authorList>
            <person name="Jaros S."/>
            <person name="Januszkiewicz K."/>
            <person name="Wedrychowicz H."/>
        </authorList>
    </citation>
    <scope>NUCLEOTIDE SEQUENCE [LARGE SCALE GENOMIC DNA]</scope>
    <source>
        <strain evidence="7 8">DSM 46144</strain>
    </source>
</reference>
<feature type="DNA-binding region" description="H-T-H motif" evidence="5">
    <location>
        <begin position="44"/>
        <end position="63"/>
    </location>
</feature>
<feature type="domain" description="HTH tetR-type" evidence="6">
    <location>
        <begin position="21"/>
        <end position="81"/>
    </location>
</feature>
<keyword evidence="8" id="KW-1185">Reference proteome</keyword>